<name>A0A1L5PAH5_RHIET</name>
<protein>
    <submittedName>
        <fullName evidence="2">Uncharacterized protein</fullName>
    </submittedName>
</protein>
<dbReference type="AlphaFoldDB" id="A0A1L5PAH5"/>
<geneLocation type="plasmid" evidence="3">
    <name>prsp8c3a</name>
</geneLocation>
<reference evidence="2 3" key="1">
    <citation type="submission" date="2016-09" db="EMBL/GenBank/DDBJ databases">
        <title>The complete genome sequences of Rhizobium gallicum, symbiovars gallicum and phaseoli, symbionts associated to common bean (Phaseolus vulgaris).</title>
        <authorList>
            <person name="Bustos P."/>
            <person name="Santamaria R.I."/>
            <person name="Perez-Carrascal O.M."/>
            <person name="Juarez S."/>
            <person name="Lozano L."/>
            <person name="Martinez-Flores I."/>
            <person name="Martinez-Romero E."/>
            <person name="Cevallos M."/>
            <person name="Romero D."/>
            <person name="Davila G."/>
            <person name="Gonzalez V."/>
        </authorList>
    </citation>
    <scope>NUCLEOTIDE SEQUENCE [LARGE SCALE GENOMIC DNA]</scope>
    <source>
        <strain evidence="2 3">8C-3</strain>
        <plasmid evidence="3">Plasmid prsp8c3a</plasmid>
    </source>
</reference>
<evidence type="ECO:0000313" key="3">
    <source>
        <dbReference type="Proteomes" id="UP000185109"/>
    </source>
</evidence>
<sequence length="58" mass="6610">MLYPPDVDLAAKIRMPTIINFQFLTDMGRMNGQWRSDERPGYLPGPIEGARGRRQCTA</sequence>
<dbReference type="Proteomes" id="UP000185109">
    <property type="component" value="Plasmid pRsp8C3a"/>
</dbReference>
<feature type="region of interest" description="Disordered" evidence="1">
    <location>
        <begin position="35"/>
        <end position="58"/>
    </location>
</feature>
<accession>A0A1L5PAH5</accession>
<evidence type="ECO:0000256" key="1">
    <source>
        <dbReference type="SAM" id="MobiDB-lite"/>
    </source>
</evidence>
<evidence type="ECO:0000313" key="2">
    <source>
        <dbReference type="EMBL" id="APO77110.1"/>
    </source>
</evidence>
<organism evidence="2 3">
    <name type="scientific">Rhizobium etli 8C-3</name>
    <dbReference type="NCBI Taxonomy" id="538025"/>
    <lineage>
        <taxon>Bacteria</taxon>
        <taxon>Pseudomonadati</taxon>
        <taxon>Pseudomonadota</taxon>
        <taxon>Alphaproteobacteria</taxon>
        <taxon>Hyphomicrobiales</taxon>
        <taxon>Rhizobiaceae</taxon>
        <taxon>Rhizobium/Agrobacterium group</taxon>
        <taxon>Rhizobium</taxon>
    </lineage>
</organism>
<proteinExistence type="predicted"/>
<keyword evidence="2" id="KW-0614">Plasmid</keyword>
<gene>
    <name evidence="2" type="ORF">AM571_PA00225</name>
</gene>
<dbReference type="EMBL" id="CP017242">
    <property type="protein sequence ID" value="APO77110.1"/>
    <property type="molecule type" value="Genomic_DNA"/>
</dbReference>